<comment type="similarity">
    <text evidence="2">Belongs to the class-A beta-lactamase family.</text>
</comment>
<dbReference type="GO" id="GO:0030655">
    <property type="term" value="P:beta-lactam antibiotic catabolic process"/>
    <property type="evidence" value="ECO:0007669"/>
    <property type="project" value="InterPro"/>
</dbReference>
<dbReference type="GO" id="GO:0046677">
    <property type="term" value="P:response to antibiotic"/>
    <property type="evidence" value="ECO:0007669"/>
    <property type="project" value="InterPro"/>
</dbReference>
<organism evidence="5 6">
    <name type="scientific">Sphingomonas aurantiaca</name>
    <dbReference type="NCBI Taxonomy" id="185949"/>
    <lineage>
        <taxon>Bacteria</taxon>
        <taxon>Pseudomonadati</taxon>
        <taxon>Pseudomonadota</taxon>
        <taxon>Alphaproteobacteria</taxon>
        <taxon>Sphingomonadales</taxon>
        <taxon>Sphingomonadaceae</taxon>
        <taxon>Sphingomonas</taxon>
    </lineage>
</organism>
<evidence type="ECO:0000256" key="3">
    <source>
        <dbReference type="ARBA" id="ARBA00012865"/>
    </source>
</evidence>
<dbReference type="InterPro" id="IPR012338">
    <property type="entry name" value="Beta-lactam/transpept-like"/>
</dbReference>
<accession>A0A2T5GHJ2</accession>
<evidence type="ECO:0000256" key="1">
    <source>
        <dbReference type="ARBA" id="ARBA00001526"/>
    </source>
</evidence>
<comment type="caution">
    <text evidence="5">The sequence shown here is derived from an EMBL/GenBank/DDBJ whole genome shotgun (WGS) entry which is preliminary data.</text>
</comment>
<dbReference type="GO" id="GO:0008800">
    <property type="term" value="F:beta-lactamase activity"/>
    <property type="evidence" value="ECO:0007669"/>
    <property type="project" value="UniProtKB-EC"/>
</dbReference>
<dbReference type="InterPro" id="IPR000871">
    <property type="entry name" value="Beta-lactam_class-A"/>
</dbReference>
<evidence type="ECO:0000256" key="2">
    <source>
        <dbReference type="ARBA" id="ARBA00009009"/>
    </source>
</evidence>
<dbReference type="Proteomes" id="UP000244189">
    <property type="component" value="Unassembled WGS sequence"/>
</dbReference>
<protein>
    <recommendedName>
        <fullName evidence="3">beta-lactamase</fullName>
        <ecNumber evidence="3">3.5.2.6</ecNumber>
    </recommendedName>
</protein>
<dbReference type="AlphaFoldDB" id="A0A2T5GHJ2"/>
<dbReference type="PANTHER" id="PTHR35333">
    <property type="entry name" value="BETA-LACTAMASE"/>
    <property type="match status" value="1"/>
</dbReference>
<dbReference type="EC" id="3.5.2.6" evidence="3"/>
<gene>
    <name evidence="5" type="ORF">C8J26_3655</name>
</gene>
<dbReference type="PANTHER" id="PTHR35333:SF3">
    <property type="entry name" value="BETA-LACTAMASE-TYPE TRANSPEPTIDASE FOLD CONTAINING PROTEIN"/>
    <property type="match status" value="1"/>
</dbReference>
<dbReference type="Gene3D" id="3.40.710.10">
    <property type="entry name" value="DD-peptidase/beta-lactamase superfamily"/>
    <property type="match status" value="1"/>
</dbReference>
<name>A0A2T5GHJ2_9SPHN</name>
<dbReference type="EMBL" id="QAOG01000007">
    <property type="protein sequence ID" value="PTQ58784.1"/>
    <property type="molecule type" value="Genomic_DNA"/>
</dbReference>
<sequence length="410" mass="44255">MFPRQIRRLADFPAVTTAASRVRCGSNSPPPQFRCVQSWLKDPEREVALSFALLCRRVGIIAGLSVVEACVPAGRYPVTPVSLPITVQTTTPARTPPKPVQTRAQPSANLLNAVQALGISFKGDVGISVRDIDEGWVVAWEGNNPRPQQSVSKFWVAIAVMDAVDRGRLSLTDPVTVTRSDLTVFHQPIRAFVGKDGYRTTIGDLLRGAMTRSDNTCNDVLLWRIGGPAAINRMLDEKGIAGVGFGPGERQLQARTAGLEWRPEWAGGWGFLQARAAMTYEARDKALRRYLSDPLDGASANGVTLGLSLLAQGKLLSAQSTTSLLTLMRSSKTGPLRLKSGLRPGWTLAHKTGTGQDLGTLSTGYNDVGLLVAPDGHRYAVAVMIASTRQPIPVRMRLMGNVTRAIVANR</sequence>
<evidence type="ECO:0000259" key="4">
    <source>
        <dbReference type="Pfam" id="PF13354"/>
    </source>
</evidence>
<evidence type="ECO:0000313" key="6">
    <source>
        <dbReference type="Proteomes" id="UP000244189"/>
    </source>
</evidence>
<reference evidence="5 6" key="1">
    <citation type="submission" date="2018-04" db="EMBL/GenBank/DDBJ databases">
        <title>Genomic Encyclopedia of Type Strains, Phase III (KMG-III): the genomes of soil and plant-associated and newly described type strains.</title>
        <authorList>
            <person name="Whitman W."/>
        </authorList>
    </citation>
    <scope>NUCLEOTIDE SEQUENCE [LARGE SCALE GENOMIC DNA]</scope>
    <source>
        <strain evidence="5 6">MA101b</strain>
    </source>
</reference>
<dbReference type="SUPFAM" id="SSF56601">
    <property type="entry name" value="beta-lactamase/transpeptidase-like"/>
    <property type="match status" value="1"/>
</dbReference>
<dbReference type="Pfam" id="PF13354">
    <property type="entry name" value="Beta-lactamase2"/>
    <property type="match status" value="1"/>
</dbReference>
<feature type="domain" description="Beta-lactamase class A catalytic" evidence="4">
    <location>
        <begin position="126"/>
        <end position="384"/>
    </location>
</feature>
<evidence type="ECO:0000313" key="5">
    <source>
        <dbReference type="EMBL" id="PTQ58784.1"/>
    </source>
</evidence>
<comment type="catalytic activity">
    <reaction evidence="1">
        <text>a beta-lactam + H2O = a substituted beta-amino acid</text>
        <dbReference type="Rhea" id="RHEA:20401"/>
        <dbReference type="ChEBI" id="CHEBI:15377"/>
        <dbReference type="ChEBI" id="CHEBI:35627"/>
        <dbReference type="ChEBI" id="CHEBI:140347"/>
        <dbReference type="EC" id="3.5.2.6"/>
    </reaction>
</comment>
<keyword evidence="6" id="KW-1185">Reference proteome</keyword>
<dbReference type="InterPro" id="IPR045155">
    <property type="entry name" value="Beta-lactam_cat"/>
</dbReference>
<proteinExistence type="inferred from homology"/>